<dbReference type="PANTHER" id="PTHR10509">
    <property type="entry name" value="O-METHYLTRANSFERASE-RELATED"/>
    <property type="match status" value="1"/>
</dbReference>
<dbReference type="Pfam" id="PF01596">
    <property type="entry name" value="Methyltransf_3"/>
    <property type="match status" value="1"/>
</dbReference>
<dbReference type="EC" id="2.1.1.-" evidence="4"/>
<dbReference type="GO" id="GO:0008757">
    <property type="term" value="F:S-adenosylmethionine-dependent methyltransferase activity"/>
    <property type="evidence" value="ECO:0007669"/>
    <property type="project" value="TreeGrafter"/>
</dbReference>
<dbReference type="InterPro" id="IPR050362">
    <property type="entry name" value="Cation-dep_OMT"/>
</dbReference>
<evidence type="ECO:0000256" key="1">
    <source>
        <dbReference type="ARBA" id="ARBA00022603"/>
    </source>
</evidence>
<dbReference type="GO" id="GO:0000287">
    <property type="term" value="F:magnesium ion binding"/>
    <property type="evidence" value="ECO:0007669"/>
    <property type="project" value="UniProtKB-UniRule"/>
</dbReference>
<comment type="caution">
    <text evidence="4">Lacks conserved residue(s) required for the propagation of feature annotation.</text>
</comment>
<dbReference type="RefSeq" id="WP_013625718.1">
    <property type="nucleotide sequence ID" value="NC_015172.1"/>
</dbReference>
<evidence type="ECO:0000313" key="5">
    <source>
        <dbReference type="EMBL" id="ADY56853.1"/>
    </source>
</evidence>
<dbReference type="PROSITE" id="PS51682">
    <property type="entry name" value="SAM_OMT_I"/>
    <property type="match status" value="1"/>
</dbReference>
<keyword evidence="2 4" id="KW-0808">Transferase</keyword>
<dbReference type="OrthoDB" id="9799672at2"/>
<dbReference type="InterPro" id="IPR029063">
    <property type="entry name" value="SAM-dependent_MTases_sf"/>
</dbReference>
<dbReference type="Gene3D" id="3.40.50.150">
    <property type="entry name" value="Vaccinia Virus protein VP39"/>
    <property type="match status" value="1"/>
</dbReference>
<proteinExistence type="inferred from homology"/>
<feature type="binding site" evidence="4">
    <location>
        <position position="132"/>
    </location>
    <ligand>
        <name>Mg(2+)</name>
        <dbReference type="ChEBI" id="CHEBI:18420"/>
    </ligand>
</feature>
<dbReference type="PANTHER" id="PTHR10509:SF14">
    <property type="entry name" value="CAFFEOYL-COA O-METHYLTRANSFERASE 3-RELATED"/>
    <property type="match status" value="1"/>
</dbReference>
<evidence type="ECO:0000256" key="3">
    <source>
        <dbReference type="ARBA" id="ARBA00022691"/>
    </source>
</evidence>
<dbReference type="HAMAP" id="MF_02217">
    <property type="entry name" value="TrmR_methyltr"/>
    <property type="match status" value="1"/>
</dbReference>
<dbReference type="GO" id="GO:0008171">
    <property type="term" value="F:O-methyltransferase activity"/>
    <property type="evidence" value="ECO:0007669"/>
    <property type="project" value="InterPro"/>
</dbReference>
<comment type="function">
    <text evidence="4">Catalyzes the methylation of 5-hydroxyuridine (ho5U) to form 5-methoxyuridine (mo5U) at position 34 in tRNAs.</text>
</comment>
<accession>F0SWL3</accession>
<dbReference type="InterPro" id="IPR002935">
    <property type="entry name" value="SAM_O-MeTrfase"/>
</dbReference>
<reference evidence="6" key="2">
    <citation type="submission" date="2011-02" db="EMBL/GenBank/DDBJ databases">
        <title>The complete genome of Syntrophobotulus glycolicus DSM 8271.</title>
        <authorList>
            <person name="Lucas S."/>
            <person name="Copeland A."/>
            <person name="Lapidus A."/>
            <person name="Bruce D."/>
            <person name="Goodwin L."/>
            <person name="Pitluck S."/>
            <person name="Kyrpides N."/>
            <person name="Mavromatis K."/>
            <person name="Pagani I."/>
            <person name="Ivanova N."/>
            <person name="Mikhailova N."/>
            <person name="Chertkov O."/>
            <person name="Held B."/>
            <person name="Detter J.C."/>
            <person name="Tapia R."/>
            <person name="Han C."/>
            <person name="Land M."/>
            <person name="Hauser L."/>
            <person name="Markowitz V."/>
            <person name="Cheng J.-F."/>
            <person name="Hugenholtz P."/>
            <person name="Woyke T."/>
            <person name="Wu D."/>
            <person name="Spring S."/>
            <person name="Schroeder M."/>
            <person name="Brambilla E."/>
            <person name="Klenk H.-P."/>
            <person name="Eisen J.A."/>
        </authorList>
    </citation>
    <scope>NUCLEOTIDE SEQUENCE [LARGE SCALE GENOMIC DNA]</scope>
    <source>
        <strain evidence="6">DSM 8271 / FlGlyR</strain>
    </source>
</reference>
<dbReference type="EMBL" id="CP002547">
    <property type="protein sequence ID" value="ADY56853.1"/>
    <property type="molecule type" value="Genomic_DNA"/>
</dbReference>
<feature type="binding site" evidence="4">
    <location>
        <position position="132"/>
    </location>
    <ligand>
        <name>S-adenosyl-L-methionine</name>
        <dbReference type="ChEBI" id="CHEBI:59789"/>
    </ligand>
</feature>
<dbReference type="CDD" id="cd02440">
    <property type="entry name" value="AdoMet_MTases"/>
    <property type="match status" value="1"/>
</dbReference>
<feature type="binding site" evidence="4">
    <location>
        <position position="67"/>
    </location>
    <ligand>
        <name>S-adenosyl-L-methionine</name>
        <dbReference type="ChEBI" id="CHEBI:59789"/>
    </ligand>
</feature>
<dbReference type="eggNOG" id="COG4122">
    <property type="taxonomic scope" value="Bacteria"/>
</dbReference>
<dbReference type="HOGENOM" id="CLU_067676_4_0_9"/>
<dbReference type="STRING" id="645991.Sgly_2574"/>
<comment type="subunit">
    <text evidence="4">Homodimer.</text>
</comment>
<dbReference type="Proteomes" id="UP000007488">
    <property type="component" value="Chromosome"/>
</dbReference>
<dbReference type="GO" id="GO:0030488">
    <property type="term" value="P:tRNA methylation"/>
    <property type="evidence" value="ECO:0007669"/>
    <property type="project" value="UniProtKB-UniRule"/>
</dbReference>
<keyword evidence="4" id="KW-0819">tRNA processing</keyword>
<sequence>MFYPFALEKYLEDLLPPRDELLLEMERTALEETIPVVTPAVGNFLQMLVRFCGARKILELGTAIGYSTIYLGRGAEENGGRVLTVDMNRGRLDRAREYVKRAGLAETVDFRPENALHFLRGNKERFDLIFIDAAKGEYPEYLELTVPFLNPGGLLVVDNVLFRGWVVPGAVYEPKYERMVSRMRKFLDELTALKGFGCSVLPLGDGIALAHKEREPITD</sequence>
<comment type="catalytic activity">
    <reaction evidence="4">
        <text>5-hydroxyuridine(34) in tRNA + S-adenosyl-L-methionine = 5-methoxyuridine(34) in tRNA + S-adenosyl-L-homocysteine + H(+)</text>
        <dbReference type="Rhea" id="RHEA:60524"/>
        <dbReference type="Rhea" id="RHEA-COMP:13381"/>
        <dbReference type="Rhea" id="RHEA-COMP:15591"/>
        <dbReference type="ChEBI" id="CHEBI:15378"/>
        <dbReference type="ChEBI" id="CHEBI:57856"/>
        <dbReference type="ChEBI" id="CHEBI:59789"/>
        <dbReference type="ChEBI" id="CHEBI:136877"/>
        <dbReference type="ChEBI" id="CHEBI:143860"/>
    </reaction>
</comment>
<dbReference type="AlphaFoldDB" id="F0SWL3"/>
<feature type="binding site" evidence="4">
    <location>
        <position position="158"/>
    </location>
    <ligand>
        <name>Mg(2+)</name>
        <dbReference type="ChEBI" id="CHEBI:18420"/>
    </ligand>
</feature>
<dbReference type="SUPFAM" id="SSF53335">
    <property type="entry name" value="S-adenosyl-L-methionine-dependent methyltransferases"/>
    <property type="match status" value="1"/>
</dbReference>
<keyword evidence="1 4" id="KW-0489">Methyltransferase</keyword>
<name>F0SWL3_SYNGF</name>
<evidence type="ECO:0000313" key="6">
    <source>
        <dbReference type="Proteomes" id="UP000007488"/>
    </source>
</evidence>
<gene>
    <name evidence="4" type="primary">trmR</name>
    <name evidence="5" type="ordered locus">Sgly_2574</name>
</gene>
<comment type="similarity">
    <text evidence="4">Belongs to the class I-like SAM-binding methyltransferase superfamily. Cation-dependent O-methyltransferase family.</text>
</comment>
<feature type="binding site" evidence="4">
    <location>
        <position position="37"/>
    </location>
    <ligand>
        <name>S-adenosyl-L-methionine</name>
        <dbReference type="ChEBI" id="CHEBI:59789"/>
    </ligand>
</feature>
<keyword evidence="4" id="KW-0460">Magnesium</keyword>
<feature type="binding site" evidence="4">
    <location>
        <position position="159"/>
    </location>
    <ligand>
        <name>Mg(2+)</name>
        <dbReference type="ChEBI" id="CHEBI:18420"/>
    </ligand>
</feature>
<keyword evidence="6" id="KW-1185">Reference proteome</keyword>
<evidence type="ECO:0000256" key="2">
    <source>
        <dbReference type="ARBA" id="ARBA00022679"/>
    </source>
</evidence>
<keyword evidence="4" id="KW-0479">Metal-binding</keyword>
<dbReference type="InterPro" id="IPR043675">
    <property type="entry name" value="TrmR_methyltr"/>
</dbReference>
<dbReference type="GO" id="GO:0016300">
    <property type="term" value="F:tRNA (uridine) methyltransferase activity"/>
    <property type="evidence" value="ECO:0007669"/>
    <property type="project" value="UniProtKB-UniRule"/>
</dbReference>
<feature type="binding site" evidence="4">
    <location>
        <position position="86"/>
    </location>
    <ligand>
        <name>S-adenosyl-L-methionine</name>
        <dbReference type="ChEBI" id="CHEBI:59789"/>
    </ligand>
</feature>
<keyword evidence="3 4" id="KW-0949">S-adenosyl-L-methionine</keyword>
<protein>
    <recommendedName>
        <fullName evidence="4">tRNA 5-hydroxyuridine methyltransferase</fullName>
        <ecNumber evidence="4">2.1.1.-</ecNumber>
    </recommendedName>
    <alternativeName>
        <fullName evidence="4">ho5U methyltransferase</fullName>
    </alternativeName>
</protein>
<dbReference type="KEGG" id="sgy:Sgly_2574"/>
<reference evidence="5 6" key="1">
    <citation type="journal article" date="2011" name="Stand. Genomic Sci.">
        <title>Complete genome sequence of Syntrophobotulus glycolicus type strain (FlGlyR).</title>
        <authorList>
            <person name="Han C."/>
            <person name="Mwirichia R."/>
            <person name="Chertkov O."/>
            <person name="Held B."/>
            <person name="Lapidus A."/>
            <person name="Nolan M."/>
            <person name="Lucas S."/>
            <person name="Hammon N."/>
            <person name="Deshpande S."/>
            <person name="Cheng J.F."/>
            <person name="Tapia R."/>
            <person name="Goodwin L."/>
            <person name="Pitluck S."/>
            <person name="Huntemann M."/>
            <person name="Liolios K."/>
            <person name="Ivanova N."/>
            <person name="Pagani I."/>
            <person name="Mavromatis K."/>
            <person name="Ovchinikova G."/>
            <person name="Pati A."/>
            <person name="Chen A."/>
            <person name="Palaniappan K."/>
            <person name="Land M."/>
            <person name="Hauser L."/>
            <person name="Brambilla E.M."/>
            <person name="Rohde M."/>
            <person name="Spring S."/>
            <person name="Sikorski J."/>
            <person name="Goker M."/>
            <person name="Woyke T."/>
            <person name="Bristow J."/>
            <person name="Eisen J.A."/>
            <person name="Markowitz V."/>
            <person name="Hugenholtz P."/>
            <person name="Kyrpides N.C."/>
            <person name="Klenk H.P."/>
            <person name="Detter J.C."/>
        </authorList>
    </citation>
    <scope>NUCLEOTIDE SEQUENCE [LARGE SCALE GENOMIC DNA]</scope>
    <source>
        <strain evidence="6">DSM 8271 / FlGlyR</strain>
    </source>
</reference>
<evidence type="ECO:0000256" key="4">
    <source>
        <dbReference type="HAMAP-Rule" id="MF_02217"/>
    </source>
</evidence>
<organism evidence="5 6">
    <name type="scientific">Syntrophobotulus glycolicus (strain DSM 8271 / FlGlyR)</name>
    <dbReference type="NCBI Taxonomy" id="645991"/>
    <lineage>
        <taxon>Bacteria</taxon>
        <taxon>Bacillati</taxon>
        <taxon>Bacillota</taxon>
        <taxon>Clostridia</taxon>
        <taxon>Eubacteriales</taxon>
        <taxon>Desulfitobacteriaceae</taxon>
        <taxon>Syntrophobotulus</taxon>
    </lineage>
</organism>